<proteinExistence type="predicted"/>
<gene>
    <name evidence="2" type="ORF">FOL47_003060</name>
</gene>
<dbReference type="SMART" id="SM00848">
    <property type="entry name" value="Inhibitor_I29"/>
    <property type="match status" value="1"/>
</dbReference>
<dbReference type="InterPro" id="IPR013201">
    <property type="entry name" value="Prot_inhib_I29"/>
</dbReference>
<protein>
    <recommendedName>
        <fullName evidence="1">Cathepsin propeptide inhibitor domain-containing protein</fullName>
    </recommendedName>
</protein>
<evidence type="ECO:0000313" key="3">
    <source>
        <dbReference type="Proteomes" id="UP000591131"/>
    </source>
</evidence>
<dbReference type="SUPFAM" id="SSF54001">
    <property type="entry name" value="Cysteine proteinases"/>
    <property type="match status" value="1"/>
</dbReference>
<dbReference type="Pfam" id="PF08246">
    <property type="entry name" value="Inhibitor_I29"/>
    <property type="match status" value="1"/>
</dbReference>
<dbReference type="AlphaFoldDB" id="A0A7J6MA04"/>
<reference evidence="2 3" key="1">
    <citation type="submission" date="2020-04" db="EMBL/GenBank/DDBJ databases">
        <title>Perkinsus chesapeaki whole genome sequence.</title>
        <authorList>
            <person name="Bogema D.R."/>
        </authorList>
    </citation>
    <scope>NUCLEOTIDE SEQUENCE [LARGE SCALE GENOMIC DNA]</scope>
    <source>
        <strain evidence="2">ATCC PRA-425</strain>
    </source>
</reference>
<comment type="caution">
    <text evidence="2">The sequence shown here is derived from an EMBL/GenBank/DDBJ whole genome shotgun (WGS) entry which is preliminary data.</text>
</comment>
<dbReference type="InterPro" id="IPR038765">
    <property type="entry name" value="Papain-like_cys_pep_sf"/>
</dbReference>
<dbReference type="EMBL" id="JAAPAO010000192">
    <property type="protein sequence ID" value="KAF4668355.1"/>
    <property type="molecule type" value="Genomic_DNA"/>
</dbReference>
<feature type="domain" description="Cathepsin propeptide inhibitor" evidence="1">
    <location>
        <begin position="30"/>
        <end position="86"/>
    </location>
</feature>
<dbReference type="Proteomes" id="UP000591131">
    <property type="component" value="Unassembled WGS sequence"/>
</dbReference>
<evidence type="ECO:0000259" key="1">
    <source>
        <dbReference type="SMART" id="SM00848"/>
    </source>
</evidence>
<evidence type="ECO:0000313" key="2">
    <source>
        <dbReference type="EMBL" id="KAF4668355.1"/>
    </source>
</evidence>
<name>A0A7J6MA04_PERCH</name>
<dbReference type="Gene3D" id="3.90.70.10">
    <property type="entry name" value="Cysteine proteinases"/>
    <property type="match status" value="1"/>
</dbReference>
<accession>A0A7J6MA04</accession>
<sequence length="155" mass="18074">MNFAYFFTTAAALCFAQEFESDGFKVLQKYKDFKLRYSIEYSDSNEDAYRFRLFRENVALIEETNRKNLSYTMGINKFTGMTKAEFAKHMVCKKSSLSIIRRKSKELFNSDDERFTGEAADLESHLYKRSLQKIPTSINWAQKGAVNPSVCCRKM</sequence>
<keyword evidence="3" id="KW-1185">Reference proteome</keyword>
<dbReference type="OrthoDB" id="5855924at2759"/>
<organism evidence="2 3">
    <name type="scientific">Perkinsus chesapeaki</name>
    <name type="common">Clam parasite</name>
    <name type="synonym">Perkinsus andrewsi</name>
    <dbReference type="NCBI Taxonomy" id="330153"/>
    <lineage>
        <taxon>Eukaryota</taxon>
        <taxon>Sar</taxon>
        <taxon>Alveolata</taxon>
        <taxon>Perkinsozoa</taxon>
        <taxon>Perkinsea</taxon>
        <taxon>Perkinsida</taxon>
        <taxon>Perkinsidae</taxon>
        <taxon>Perkinsus</taxon>
    </lineage>
</organism>